<sequence length="53" mass="5840">MSVIDNHTVGERDEYGLGQAIQMARHTANSLMKYPSSGGAVYLFIICGDNYML</sequence>
<dbReference type="RefSeq" id="WP_278142546.1">
    <property type="nucleotide sequence ID" value="NZ_CP114280.1"/>
</dbReference>
<organism evidence="1 2">
    <name type="scientific">Dickeya lacustris</name>
    <dbReference type="NCBI Taxonomy" id="2259638"/>
    <lineage>
        <taxon>Bacteria</taxon>
        <taxon>Pseudomonadati</taxon>
        <taxon>Pseudomonadota</taxon>
        <taxon>Gammaproteobacteria</taxon>
        <taxon>Enterobacterales</taxon>
        <taxon>Pectobacteriaceae</taxon>
        <taxon>Dickeya</taxon>
    </lineage>
</organism>
<accession>A0ABY8G7A5</accession>
<evidence type="ECO:0000313" key="1">
    <source>
        <dbReference type="EMBL" id="WFN55847.1"/>
    </source>
</evidence>
<dbReference type="Proteomes" id="UP001219630">
    <property type="component" value="Chromosome"/>
</dbReference>
<dbReference type="EMBL" id="CP114280">
    <property type="protein sequence ID" value="WFN55847.1"/>
    <property type="molecule type" value="Genomic_DNA"/>
</dbReference>
<name>A0ABY8G7A5_9GAMM</name>
<gene>
    <name evidence="1" type="ORF">O1Q98_00480</name>
</gene>
<keyword evidence="2" id="KW-1185">Reference proteome</keyword>
<proteinExistence type="predicted"/>
<reference evidence="1 2" key="1">
    <citation type="submission" date="2022-12" db="EMBL/GenBank/DDBJ databases">
        <title>Complete genome sequencing of Dickeya lacustris type strain LMG30899.</title>
        <authorList>
            <person name="Dobhal S."/>
            <person name="Arizala D."/>
            <person name="Arif M."/>
        </authorList>
    </citation>
    <scope>NUCLEOTIDE SEQUENCE [LARGE SCALE GENOMIC DNA]</scope>
    <source>
        <strain evidence="1 2">LMG30899</strain>
    </source>
</reference>
<evidence type="ECO:0000313" key="2">
    <source>
        <dbReference type="Proteomes" id="UP001219630"/>
    </source>
</evidence>
<protein>
    <submittedName>
        <fullName evidence="1">Uncharacterized protein</fullName>
    </submittedName>
</protein>